<dbReference type="InterPro" id="IPR001766">
    <property type="entry name" value="Fork_head_dom"/>
</dbReference>
<evidence type="ECO:0000256" key="3">
    <source>
        <dbReference type="ARBA" id="ARBA00023015"/>
    </source>
</evidence>
<dbReference type="PANTHER" id="PTHR46805:SF1">
    <property type="entry name" value="FORKHEAD BOX PROTEIN J1"/>
    <property type="match status" value="1"/>
</dbReference>
<evidence type="ECO:0000256" key="9">
    <source>
        <dbReference type="ARBA" id="ARBA00034868"/>
    </source>
</evidence>
<dbReference type="SUPFAM" id="SSF46785">
    <property type="entry name" value="Winged helix' DNA-binding domain"/>
    <property type="match status" value="1"/>
</dbReference>
<dbReference type="InterPro" id="IPR036388">
    <property type="entry name" value="WH-like_DNA-bd_sf"/>
</dbReference>
<evidence type="ECO:0000256" key="10">
    <source>
        <dbReference type="PROSITE-ProRule" id="PRU00089"/>
    </source>
</evidence>
<dbReference type="PRINTS" id="PR00053">
    <property type="entry name" value="FORKHEAD"/>
</dbReference>
<dbReference type="OrthoDB" id="5954824at2759"/>
<dbReference type="Gene3D" id="1.10.10.10">
    <property type="entry name" value="Winged helix-like DNA-binding domain superfamily/Winged helix DNA-binding domain"/>
    <property type="match status" value="1"/>
</dbReference>
<evidence type="ECO:0000256" key="11">
    <source>
        <dbReference type="SAM" id="MobiDB-lite"/>
    </source>
</evidence>
<keyword evidence="5" id="KW-0010">Activator</keyword>
<feature type="domain" description="Fork-head" evidence="12">
    <location>
        <begin position="60"/>
        <end position="154"/>
    </location>
</feature>
<protein>
    <recommendedName>
        <fullName evidence="9">Forkhead box protein G1</fullName>
    </recommendedName>
</protein>
<evidence type="ECO:0000256" key="4">
    <source>
        <dbReference type="ARBA" id="ARBA00023125"/>
    </source>
</evidence>
<feature type="non-terminal residue" evidence="13">
    <location>
        <position position="352"/>
    </location>
</feature>
<dbReference type="EMBL" id="VZSY01001164">
    <property type="protein sequence ID" value="NXA13789.1"/>
    <property type="molecule type" value="Genomic_DNA"/>
</dbReference>
<evidence type="ECO:0000256" key="7">
    <source>
        <dbReference type="ARBA" id="ARBA00023242"/>
    </source>
</evidence>
<dbReference type="InterPro" id="IPR047513">
    <property type="entry name" value="FOXJ1"/>
</dbReference>
<dbReference type="GO" id="GO:0000981">
    <property type="term" value="F:DNA-binding transcription factor activity, RNA polymerase II-specific"/>
    <property type="evidence" value="ECO:0007669"/>
    <property type="project" value="TreeGrafter"/>
</dbReference>
<proteinExistence type="inferred from homology"/>
<keyword evidence="3" id="KW-0805">Transcription regulation</keyword>
<comment type="caution">
    <text evidence="13">The sequence shown here is derived from an EMBL/GenBank/DDBJ whole genome shotgun (WGS) entry which is preliminary data.</text>
</comment>
<dbReference type="InterPro" id="IPR018122">
    <property type="entry name" value="TF_fork_head_CS_1"/>
</dbReference>
<accession>A0A7K7TAE0</accession>
<evidence type="ECO:0000256" key="6">
    <source>
        <dbReference type="ARBA" id="ARBA00023163"/>
    </source>
</evidence>
<dbReference type="InterPro" id="IPR030456">
    <property type="entry name" value="TF_fork_head_CS_2"/>
</dbReference>
<dbReference type="FunFam" id="1.10.10.10:FF:000135">
    <property type="entry name" value="forkhead box protein G1"/>
    <property type="match status" value="1"/>
</dbReference>
<dbReference type="GO" id="GO:0000978">
    <property type="term" value="F:RNA polymerase II cis-regulatory region sequence-specific DNA binding"/>
    <property type="evidence" value="ECO:0007669"/>
    <property type="project" value="TreeGrafter"/>
</dbReference>
<dbReference type="Proteomes" id="UP000589485">
    <property type="component" value="Unassembled WGS sequence"/>
</dbReference>
<feature type="non-terminal residue" evidence="13">
    <location>
        <position position="1"/>
    </location>
</feature>
<sequence length="352" mass="39915">FQSPGFPLTAEELVKYINIPHTPISSSTRSVTTTTPMHHAMAEPPQLAGNINYKTNPHVRPPYSYATLICMAMEASKKPKITLSAICKWISDNFCYFQPADPTWQSSIRHNLCINKRFIKVTREKSEPGRGAFWKLHPQYADRLKNRTFEEKKTPPVQIQPASTKRDQQEAQHIISLATSACSSHNNLKISTELQQLLKEFEEFESSQNSSPVENEARQQHKQPTPMAKASWFSSSASGTQEEQSELTELKGDTDWEALLNNHLDEGDFSAPGDLELPPPIQPVTLHLDWTGQGQHRDHPQVQQQVFTKPNHNNLGLDETLMATAFLEHAWHKERSDNLSNFITIDQEAENI</sequence>
<gene>
    <name evidence="13" type="primary">Foxj1_1</name>
    <name evidence="13" type="ORF">SAPAEN_R03774</name>
</gene>
<keyword evidence="2" id="KW-0970">Cilium biogenesis/degradation</keyword>
<keyword evidence="4 10" id="KW-0238">DNA-binding</keyword>
<feature type="DNA-binding region" description="Fork-head" evidence="10">
    <location>
        <begin position="60"/>
        <end position="154"/>
    </location>
</feature>
<organism evidence="13 14">
    <name type="scientific">Sapayoa aenigma</name>
    <name type="common">broad-billed sapayoa</name>
    <dbReference type="NCBI Taxonomy" id="239371"/>
    <lineage>
        <taxon>Eukaryota</taxon>
        <taxon>Metazoa</taxon>
        <taxon>Chordata</taxon>
        <taxon>Craniata</taxon>
        <taxon>Vertebrata</taxon>
        <taxon>Euteleostomi</taxon>
        <taxon>Archelosauria</taxon>
        <taxon>Archosauria</taxon>
        <taxon>Dinosauria</taxon>
        <taxon>Saurischia</taxon>
        <taxon>Theropoda</taxon>
        <taxon>Coelurosauria</taxon>
        <taxon>Aves</taxon>
        <taxon>Neognathae</taxon>
        <taxon>Neoaves</taxon>
        <taxon>Telluraves</taxon>
        <taxon>Australaves</taxon>
        <taxon>Passeriformes</taxon>
        <taxon>Tyrannidae</taxon>
        <taxon>Sapayoa</taxon>
    </lineage>
</organism>
<evidence type="ECO:0000256" key="1">
    <source>
        <dbReference type="ARBA" id="ARBA00004123"/>
    </source>
</evidence>
<comment type="similarity">
    <text evidence="8">Belongs to the FOXJ1 family.</text>
</comment>
<dbReference type="SMART" id="SM00339">
    <property type="entry name" value="FH"/>
    <property type="match status" value="1"/>
</dbReference>
<evidence type="ECO:0000313" key="14">
    <source>
        <dbReference type="Proteomes" id="UP000589485"/>
    </source>
</evidence>
<keyword evidence="6" id="KW-0804">Transcription</keyword>
<comment type="subcellular location">
    <subcellularLocation>
        <location evidence="1 10">Nucleus</location>
    </subcellularLocation>
</comment>
<feature type="region of interest" description="Disordered" evidence="11">
    <location>
        <begin position="151"/>
        <end position="171"/>
    </location>
</feature>
<dbReference type="PROSITE" id="PS50039">
    <property type="entry name" value="FORK_HEAD_3"/>
    <property type="match status" value="1"/>
</dbReference>
<dbReference type="AlphaFoldDB" id="A0A7K7TAE0"/>
<dbReference type="PROSITE" id="PS00657">
    <property type="entry name" value="FORK_HEAD_1"/>
    <property type="match status" value="1"/>
</dbReference>
<dbReference type="InterPro" id="IPR036390">
    <property type="entry name" value="WH_DNA-bd_sf"/>
</dbReference>
<reference evidence="13 14" key="1">
    <citation type="submission" date="2019-09" db="EMBL/GenBank/DDBJ databases">
        <title>Bird 10,000 Genomes (B10K) Project - Family phase.</title>
        <authorList>
            <person name="Zhang G."/>
        </authorList>
    </citation>
    <scope>NUCLEOTIDE SEQUENCE [LARGE SCALE GENOMIC DNA]</scope>
    <source>
        <strain evidence="13">B10K-DU-030-41</strain>
        <tissue evidence="13">Muscle</tissue>
    </source>
</reference>
<dbReference type="Pfam" id="PF00250">
    <property type="entry name" value="Forkhead"/>
    <property type="match status" value="1"/>
</dbReference>
<dbReference type="PANTHER" id="PTHR46805">
    <property type="entry name" value="FORKHEAD BOX PROTEIN J1"/>
    <property type="match status" value="1"/>
</dbReference>
<keyword evidence="7 10" id="KW-0539">Nucleus</keyword>
<feature type="compositionally biased region" description="Polar residues" evidence="11">
    <location>
        <begin position="232"/>
        <end position="242"/>
    </location>
</feature>
<evidence type="ECO:0000259" key="12">
    <source>
        <dbReference type="PROSITE" id="PS50039"/>
    </source>
</evidence>
<name>A0A7K7TAE0_9TYRA</name>
<dbReference type="GO" id="GO:0030030">
    <property type="term" value="P:cell projection organization"/>
    <property type="evidence" value="ECO:0007669"/>
    <property type="project" value="UniProtKB-KW"/>
</dbReference>
<dbReference type="GO" id="GO:0005634">
    <property type="term" value="C:nucleus"/>
    <property type="evidence" value="ECO:0007669"/>
    <property type="project" value="UniProtKB-SubCell"/>
</dbReference>
<evidence type="ECO:0000313" key="13">
    <source>
        <dbReference type="EMBL" id="NXA13789.1"/>
    </source>
</evidence>
<evidence type="ECO:0000256" key="8">
    <source>
        <dbReference type="ARBA" id="ARBA00034770"/>
    </source>
</evidence>
<feature type="region of interest" description="Disordered" evidence="11">
    <location>
        <begin position="203"/>
        <end position="249"/>
    </location>
</feature>
<evidence type="ECO:0000256" key="5">
    <source>
        <dbReference type="ARBA" id="ARBA00023159"/>
    </source>
</evidence>
<dbReference type="CDD" id="cd20023">
    <property type="entry name" value="FH_FOXJ1"/>
    <property type="match status" value="1"/>
</dbReference>
<dbReference type="PROSITE" id="PS00658">
    <property type="entry name" value="FORK_HEAD_2"/>
    <property type="match status" value="1"/>
</dbReference>
<dbReference type="InterPro" id="IPR047512">
    <property type="entry name" value="FH_FOXJ1"/>
</dbReference>
<keyword evidence="14" id="KW-1185">Reference proteome</keyword>
<evidence type="ECO:0000256" key="2">
    <source>
        <dbReference type="ARBA" id="ARBA00022794"/>
    </source>
</evidence>